<keyword evidence="2 8" id="KW-0812">Transmembrane</keyword>
<dbReference type="PANTHER" id="PTHR24186">
    <property type="entry name" value="PROTEIN PHOSPHATASE 1 REGULATORY SUBUNIT"/>
    <property type="match status" value="1"/>
</dbReference>
<feature type="transmembrane region" description="Helical" evidence="8">
    <location>
        <begin position="35"/>
        <end position="52"/>
    </location>
</feature>
<evidence type="ECO:0000256" key="1">
    <source>
        <dbReference type="ARBA" id="ARBA00004141"/>
    </source>
</evidence>
<evidence type="ECO:0000256" key="2">
    <source>
        <dbReference type="ARBA" id="ARBA00022692"/>
    </source>
</evidence>
<dbReference type="AlphaFoldDB" id="A0A835JB02"/>
<dbReference type="InterPro" id="IPR026961">
    <property type="entry name" value="PGG_dom"/>
</dbReference>
<keyword evidence="3" id="KW-0677">Repeat</keyword>
<feature type="transmembrane region" description="Helical" evidence="8">
    <location>
        <begin position="95"/>
        <end position="120"/>
    </location>
</feature>
<comment type="subcellular location">
    <subcellularLocation>
        <location evidence="1">Membrane</location>
        <topology evidence="1">Multi-pass membrane protein</topology>
    </subcellularLocation>
</comment>
<evidence type="ECO:0000313" key="11">
    <source>
        <dbReference type="Proteomes" id="UP000657918"/>
    </source>
</evidence>
<keyword evidence="11" id="KW-1185">Reference proteome</keyword>
<comment type="caution">
    <text evidence="10">The sequence shown here is derived from an EMBL/GenBank/DDBJ whole genome shotgun (WGS) entry which is preliminary data.</text>
</comment>
<accession>A0A835JB02</accession>
<dbReference type="EMBL" id="JADGMS010000016">
    <property type="protein sequence ID" value="KAF9666086.1"/>
    <property type="molecule type" value="Genomic_DNA"/>
</dbReference>
<dbReference type="GO" id="GO:0005886">
    <property type="term" value="C:plasma membrane"/>
    <property type="evidence" value="ECO:0007669"/>
    <property type="project" value="TreeGrafter"/>
</dbReference>
<dbReference type="Pfam" id="PF13962">
    <property type="entry name" value="PGG"/>
    <property type="match status" value="1"/>
</dbReference>
<protein>
    <recommendedName>
        <fullName evidence="9">PGG domain-containing protein</fullName>
    </recommendedName>
</protein>
<feature type="region of interest" description="Disordered" evidence="7">
    <location>
        <begin position="135"/>
        <end position="180"/>
    </location>
</feature>
<dbReference type="OrthoDB" id="1751195at2759"/>
<feature type="compositionally biased region" description="Basic and acidic residues" evidence="7">
    <location>
        <begin position="160"/>
        <end position="180"/>
    </location>
</feature>
<evidence type="ECO:0000259" key="9">
    <source>
        <dbReference type="Pfam" id="PF13962"/>
    </source>
</evidence>
<evidence type="ECO:0000256" key="3">
    <source>
        <dbReference type="ARBA" id="ARBA00022737"/>
    </source>
</evidence>
<reference evidence="10 11" key="1">
    <citation type="submission" date="2020-10" db="EMBL/GenBank/DDBJ databases">
        <title>Plant Genome Project.</title>
        <authorList>
            <person name="Zhang R.-G."/>
        </authorList>
    </citation>
    <scope>NUCLEOTIDE SEQUENCE [LARGE SCALE GENOMIC DNA]</scope>
    <source>
        <strain evidence="10">FAFU-HL-1</strain>
        <tissue evidence="10">Leaf</tissue>
    </source>
</reference>
<keyword evidence="4 8" id="KW-1133">Transmembrane helix</keyword>
<dbReference type="Proteomes" id="UP000657918">
    <property type="component" value="Chromosome 16"/>
</dbReference>
<organism evidence="10 11">
    <name type="scientific">Salix dunnii</name>
    <dbReference type="NCBI Taxonomy" id="1413687"/>
    <lineage>
        <taxon>Eukaryota</taxon>
        <taxon>Viridiplantae</taxon>
        <taxon>Streptophyta</taxon>
        <taxon>Embryophyta</taxon>
        <taxon>Tracheophyta</taxon>
        <taxon>Spermatophyta</taxon>
        <taxon>Magnoliopsida</taxon>
        <taxon>eudicotyledons</taxon>
        <taxon>Gunneridae</taxon>
        <taxon>Pentapetalae</taxon>
        <taxon>rosids</taxon>
        <taxon>fabids</taxon>
        <taxon>Malpighiales</taxon>
        <taxon>Salicaceae</taxon>
        <taxon>Saliceae</taxon>
        <taxon>Salix</taxon>
    </lineage>
</organism>
<keyword evidence="6 8" id="KW-0472">Membrane</keyword>
<dbReference type="PANTHER" id="PTHR24186:SF56">
    <property type="entry name" value="PGG DOMAIN-CONTAINING PROTEIN"/>
    <property type="match status" value="1"/>
</dbReference>
<evidence type="ECO:0000256" key="7">
    <source>
        <dbReference type="SAM" id="MobiDB-lite"/>
    </source>
</evidence>
<keyword evidence="5" id="KW-0040">ANK repeat</keyword>
<sequence length="211" mass="23152">MATDQLNVPENPAKGFNEYFRFKLGRDPPSDARNTLLVVTTLIVAVTFQAAINPPGGVWQDDKYSPANCTVVTSHNNCTIIRHAGTSVLYYRSKAAYGIFVFANALAFSAATNTILCLLLDSPFQTELRFGGARERDWSDRRGPGTLESVEPGRGLDNNENDKEEPIETEAAEKGTREVPLHDHGNSHSAFALFELHCCCAKLEVICCAET</sequence>
<evidence type="ECO:0000256" key="8">
    <source>
        <dbReference type="SAM" id="Phobius"/>
    </source>
</evidence>
<proteinExistence type="predicted"/>
<name>A0A835JB02_9ROSI</name>
<feature type="domain" description="PGG" evidence="9">
    <location>
        <begin position="31"/>
        <end position="121"/>
    </location>
</feature>
<evidence type="ECO:0000256" key="5">
    <source>
        <dbReference type="ARBA" id="ARBA00023043"/>
    </source>
</evidence>
<gene>
    <name evidence="10" type="ORF">SADUNF_Sadunf16G0192200</name>
</gene>
<evidence type="ECO:0000256" key="6">
    <source>
        <dbReference type="ARBA" id="ARBA00023136"/>
    </source>
</evidence>
<evidence type="ECO:0000313" key="10">
    <source>
        <dbReference type="EMBL" id="KAF9666086.1"/>
    </source>
</evidence>
<evidence type="ECO:0000256" key="4">
    <source>
        <dbReference type="ARBA" id="ARBA00022989"/>
    </source>
</evidence>